<evidence type="ECO:0000256" key="6">
    <source>
        <dbReference type="ARBA" id="ARBA00022989"/>
    </source>
</evidence>
<accession>A0A430VUA3</accession>
<evidence type="ECO:0000256" key="2">
    <source>
        <dbReference type="ARBA" id="ARBA00022448"/>
    </source>
</evidence>
<evidence type="ECO:0000256" key="5">
    <source>
        <dbReference type="ARBA" id="ARBA00022692"/>
    </source>
</evidence>
<evidence type="ECO:0000256" key="7">
    <source>
        <dbReference type="ARBA" id="ARBA00023136"/>
    </source>
</evidence>
<keyword evidence="4" id="KW-0997">Cell inner membrane</keyword>
<dbReference type="RefSeq" id="WP_126247668.1">
    <property type="nucleotide sequence ID" value="NZ_PEMW01000066.1"/>
</dbReference>
<feature type="domain" description="Tripartite ATP-independent periplasmic transporters DctQ component" evidence="10">
    <location>
        <begin position="20"/>
        <end position="154"/>
    </location>
</feature>
<keyword evidence="7 9" id="KW-0472">Membrane</keyword>
<reference evidence="11 12" key="1">
    <citation type="journal article" date="2019" name="Extremophiles">
        <title>Biogeography of thermophiles and predominance of Thermus scotoductus in domestic water heaters.</title>
        <authorList>
            <person name="Wilpiszeski R.L."/>
            <person name="Zhang Z."/>
            <person name="House C.H."/>
        </authorList>
    </citation>
    <scope>NUCLEOTIDE SEQUENCE [LARGE SCALE GENOMIC DNA]</scope>
    <source>
        <strain evidence="11 12">1_S1</strain>
    </source>
</reference>
<evidence type="ECO:0000259" key="10">
    <source>
        <dbReference type="Pfam" id="PF04290"/>
    </source>
</evidence>
<keyword evidence="6 9" id="KW-1133">Transmembrane helix</keyword>
<gene>
    <name evidence="11" type="ORF">CSW14_02845</name>
</gene>
<dbReference type="Pfam" id="PF04290">
    <property type="entry name" value="DctQ"/>
    <property type="match status" value="1"/>
</dbReference>
<feature type="transmembrane region" description="Helical" evidence="9">
    <location>
        <begin position="46"/>
        <end position="65"/>
    </location>
</feature>
<evidence type="ECO:0000256" key="9">
    <source>
        <dbReference type="SAM" id="Phobius"/>
    </source>
</evidence>
<dbReference type="GO" id="GO:0005886">
    <property type="term" value="C:plasma membrane"/>
    <property type="evidence" value="ECO:0007669"/>
    <property type="project" value="UniProtKB-SubCell"/>
</dbReference>
<comment type="caution">
    <text evidence="11">The sequence shown here is derived from an EMBL/GenBank/DDBJ whole genome shotgun (WGS) entry which is preliminary data.</text>
</comment>
<keyword evidence="3" id="KW-1003">Cell membrane</keyword>
<keyword evidence="2" id="KW-0813">Transport</keyword>
<dbReference type="AlphaFoldDB" id="A0A430VUA3"/>
<evidence type="ECO:0000256" key="8">
    <source>
        <dbReference type="ARBA" id="ARBA00038436"/>
    </source>
</evidence>
<dbReference type="Proteomes" id="UP000287467">
    <property type="component" value="Unassembled WGS sequence"/>
</dbReference>
<name>A0A430VUA3_THESC</name>
<feature type="transmembrane region" description="Helical" evidence="9">
    <location>
        <begin position="86"/>
        <end position="108"/>
    </location>
</feature>
<dbReference type="PANTHER" id="PTHR35011:SF2">
    <property type="entry name" value="2,3-DIKETO-L-GULONATE TRAP TRANSPORTER SMALL PERMEASE PROTEIN YIAM"/>
    <property type="match status" value="1"/>
</dbReference>
<proteinExistence type="inferred from homology"/>
<sequence length="156" mass="17457">MRGVLARLEEALLALLLLFMVSLAFLNVLTRYLFRYPLAFTEELTVNAFVWATLMGIAVGLREGREGAHIRFVALTEFLPPPWPRVFIALGFLATAFLFFLLALLAWGQARDDLALGAISPALGIPNAFYTLPTPFLALLVAWRGLEGAYRTWRSR</sequence>
<feature type="transmembrane region" description="Helical" evidence="9">
    <location>
        <begin position="12"/>
        <end position="34"/>
    </location>
</feature>
<dbReference type="PANTHER" id="PTHR35011">
    <property type="entry name" value="2,3-DIKETO-L-GULONATE TRAP TRANSPORTER SMALL PERMEASE PROTEIN YIAM"/>
    <property type="match status" value="1"/>
</dbReference>
<dbReference type="GO" id="GO:0022857">
    <property type="term" value="F:transmembrane transporter activity"/>
    <property type="evidence" value="ECO:0007669"/>
    <property type="project" value="TreeGrafter"/>
</dbReference>
<evidence type="ECO:0000256" key="1">
    <source>
        <dbReference type="ARBA" id="ARBA00004429"/>
    </source>
</evidence>
<comment type="similarity">
    <text evidence="8">Belongs to the TRAP transporter small permease family.</text>
</comment>
<evidence type="ECO:0000256" key="3">
    <source>
        <dbReference type="ARBA" id="ARBA00022475"/>
    </source>
</evidence>
<protein>
    <submittedName>
        <fullName evidence="11">TRAP transporter permease DctQ</fullName>
    </submittedName>
</protein>
<evidence type="ECO:0000313" key="12">
    <source>
        <dbReference type="Proteomes" id="UP000287467"/>
    </source>
</evidence>
<dbReference type="InterPro" id="IPR055348">
    <property type="entry name" value="DctQ"/>
</dbReference>
<dbReference type="GO" id="GO:0015740">
    <property type="term" value="P:C4-dicarboxylate transport"/>
    <property type="evidence" value="ECO:0007669"/>
    <property type="project" value="TreeGrafter"/>
</dbReference>
<dbReference type="EMBL" id="PEMW01000066">
    <property type="protein sequence ID" value="RTI59234.1"/>
    <property type="molecule type" value="Genomic_DNA"/>
</dbReference>
<organism evidence="11 12">
    <name type="scientific">Thermus scotoductus</name>
    <dbReference type="NCBI Taxonomy" id="37636"/>
    <lineage>
        <taxon>Bacteria</taxon>
        <taxon>Thermotogati</taxon>
        <taxon>Deinococcota</taxon>
        <taxon>Deinococci</taxon>
        <taxon>Thermales</taxon>
        <taxon>Thermaceae</taxon>
        <taxon>Thermus</taxon>
    </lineage>
</organism>
<evidence type="ECO:0000256" key="4">
    <source>
        <dbReference type="ARBA" id="ARBA00022519"/>
    </source>
</evidence>
<feature type="transmembrane region" description="Helical" evidence="9">
    <location>
        <begin position="128"/>
        <end position="146"/>
    </location>
</feature>
<keyword evidence="5 9" id="KW-0812">Transmembrane</keyword>
<dbReference type="InterPro" id="IPR007387">
    <property type="entry name" value="TRAP_DctQ"/>
</dbReference>
<evidence type="ECO:0000313" key="11">
    <source>
        <dbReference type="EMBL" id="RTI59234.1"/>
    </source>
</evidence>
<comment type="subcellular location">
    <subcellularLocation>
        <location evidence="1">Cell inner membrane</location>
        <topology evidence="1">Multi-pass membrane protein</topology>
    </subcellularLocation>
</comment>